<keyword evidence="2" id="KW-1185">Reference proteome</keyword>
<dbReference type="EMBL" id="KV907499">
    <property type="protein sequence ID" value="OOF95670.1"/>
    <property type="molecule type" value="Genomic_DNA"/>
</dbReference>
<dbReference type="VEuPathDB" id="FungiDB:ASPCADRAFT_130006"/>
<protein>
    <recommendedName>
        <fullName evidence="3">Methyltransferase domain-containing protein</fullName>
    </recommendedName>
</protein>
<evidence type="ECO:0000313" key="1">
    <source>
        <dbReference type="EMBL" id="OOF95670.1"/>
    </source>
</evidence>
<dbReference type="AlphaFoldDB" id="A0A1R3RMH3"/>
<dbReference type="OrthoDB" id="417697at2759"/>
<dbReference type="Gene3D" id="3.40.50.150">
    <property type="entry name" value="Vaccinia Virus protein VP39"/>
    <property type="match status" value="1"/>
</dbReference>
<dbReference type="PANTHER" id="PTHR43591:SF50">
    <property type="entry name" value="METHYLTRANSFERASE DOMAIN-CONTAINING PROTEIN-RELATED"/>
    <property type="match status" value="1"/>
</dbReference>
<name>A0A1R3RMH3_ASPC5</name>
<dbReference type="InterPro" id="IPR029063">
    <property type="entry name" value="SAM-dependent_MTases_sf"/>
</dbReference>
<gene>
    <name evidence="1" type="ORF">ASPCADRAFT_130006</name>
</gene>
<dbReference type="OMA" id="NVRFFIT"/>
<evidence type="ECO:0000313" key="2">
    <source>
        <dbReference type="Proteomes" id="UP000188318"/>
    </source>
</evidence>
<dbReference type="PANTHER" id="PTHR43591">
    <property type="entry name" value="METHYLTRANSFERASE"/>
    <property type="match status" value="1"/>
</dbReference>
<reference evidence="2" key="1">
    <citation type="journal article" date="2017" name="Genome Biol.">
        <title>Comparative genomics reveals high biological diversity and specific adaptations in the industrially and medically important fungal genus Aspergillus.</title>
        <authorList>
            <person name="de Vries R.P."/>
            <person name="Riley R."/>
            <person name="Wiebenga A."/>
            <person name="Aguilar-Osorio G."/>
            <person name="Amillis S."/>
            <person name="Uchima C.A."/>
            <person name="Anderluh G."/>
            <person name="Asadollahi M."/>
            <person name="Askin M."/>
            <person name="Barry K."/>
            <person name="Battaglia E."/>
            <person name="Bayram O."/>
            <person name="Benocci T."/>
            <person name="Braus-Stromeyer S.A."/>
            <person name="Caldana C."/>
            <person name="Canovas D."/>
            <person name="Cerqueira G.C."/>
            <person name="Chen F."/>
            <person name="Chen W."/>
            <person name="Choi C."/>
            <person name="Clum A."/>
            <person name="Dos Santos R.A."/>
            <person name="Damasio A.R."/>
            <person name="Diallinas G."/>
            <person name="Emri T."/>
            <person name="Fekete E."/>
            <person name="Flipphi M."/>
            <person name="Freyberg S."/>
            <person name="Gallo A."/>
            <person name="Gournas C."/>
            <person name="Habgood R."/>
            <person name="Hainaut M."/>
            <person name="Harispe M.L."/>
            <person name="Henrissat B."/>
            <person name="Hilden K.S."/>
            <person name="Hope R."/>
            <person name="Hossain A."/>
            <person name="Karabika E."/>
            <person name="Karaffa L."/>
            <person name="Karanyi Z."/>
            <person name="Krasevec N."/>
            <person name="Kuo A."/>
            <person name="Kusch H."/>
            <person name="LaButti K."/>
            <person name="Lagendijk E.L."/>
            <person name="Lapidus A."/>
            <person name="Levasseur A."/>
            <person name="Lindquist E."/>
            <person name="Lipzen A."/>
            <person name="Logrieco A.F."/>
            <person name="MacCabe A."/>
            <person name="Maekelae M.R."/>
            <person name="Malavazi I."/>
            <person name="Melin P."/>
            <person name="Meyer V."/>
            <person name="Mielnichuk N."/>
            <person name="Miskei M."/>
            <person name="Molnar A.P."/>
            <person name="Mule G."/>
            <person name="Ngan C.Y."/>
            <person name="Orejas M."/>
            <person name="Orosz E."/>
            <person name="Ouedraogo J.P."/>
            <person name="Overkamp K.M."/>
            <person name="Park H.-S."/>
            <person name="Perrone G."/>
            <person name="Piumi F."/>
            <person name="Punt P.J."/>
            <person name="Ram A.F."/>
            <person name="Ramon A."/>
            <person name="Rauscher S."/>
            <person name="Record E."/>
            <person name="Riano-Pachon D.M."/>
            <person name="Robert V."/>
            <person name="Roehrig J."/>
            <person name="Ruller R."/>
            <person name="Salamov A."/>
            <person name="Salih N.S."/>
            <person name="Samson R.A."/>
            <person name="Sandor E."/>
            <person name="Sanguinetti M."/>
            <person name="Schuetze T."/>
            <person name="Sepcic K."/>
            <person name="Shelest E."/>
            <person name="Sherlock G."/>
            <person name="Sophianopoulou V."/>
            <person name="Squina F.M."/>
            <person name="Sun H."/>
            <person name="Susca A."/>
            <person name="Todd R.B."/>
            <person name="Tsang A."/>
            <person name="Unkles S.E."/>
            <person name="van de Wiele N."/>
            <person name="van Rossen-Uffink D."/>
            <person name="Oliveira J.V."/>
            <person name="Vesth T.C."/>
            <person name="Visser J."/>
            <person name="Yu J.-H."/>
            <person name="Zhou M."/>
            <person name="Andersen M.R."/>
            <person name="Archer D.B."/>
            <person name="Baker S.E."/>
            <person name="Benoit I."/>
            <person name="Brakhage A.A."/>
            <person name="Braus G.H."/>
            <person name="Fischer R."/>
            <person name="Frisvad J.C."/>
            <person name="Goldman G.H."/>
            <person name="Houbraken J."/>
            <person name="Oakley B."/>
            <person name="Pocsi I."/>
            <person name="Scazzocchio C."/>
            <person name="Seiboth B."/>
            <person name="vanKuyk P.A."/>
            <person name="Wortman J."/>
            <person name="Dyer P.S."/>
            <person name="Grigoriev I.V."/>
        </authorList>
    </citation>
    <scope>NUCLEOTIDE SEQUENCE [LARGE SCALE GENOMIC DNA]</scope>
    <source>
        <strain evidence="2">ITEM 5010</strain>
    </source>
</reference>
<evidence type="ECO:0008006" key="3">
    <source>
        <dbReference type="Google" id="ProtNLM"/>
    </source>
</evidence>
<proteinExistence type="predicted"/>
<dbReference type="SUPFAM" id="SSF53335">
    <property type="entry name" value="S-adenosyl-L-methionine-dependent methyltransferases"/>
    <property type="match status" value="1"/>
</dbReference>
<dbReference type="CDD" id="cd02440">
    <property type="entry name" value="AdoMet_MTases"/>
    <property type="match status" value="1"/>
</dbReference>
<sequence length="290" mass="33187">MDSTKYVFGRNYRASVRLNYQHALIASLTDHRSFHPSIHRNITSSTSFRVADLASGTALWSSEVAREYPQFQVDGFDISSDQYPSPSWRPENLILHERDILQPFPEEYHGVYDIVNVRFFITLLNEKILSLFLTNINAILKPGGFLQWLDLDPRSANAVAYLEGQKSNITTTATDHPYPQTRVVANLMRKTPPDVESWLTDNPHEILQPFRFEQVACDKLSLPDIYRPLWNQCLLLGLEEYCSKVEEEAGMDASASHAMRDTLNGLSREFGAGTSIDVHWFYQISRKIES</sequence>
<accession>A0A1R3RMH3</accession>
<dbReference type="Proteomes" id="UP000188318">
    <property type="component" value="Unassembled WGS sequence"/>
</dbReference>
<dbReference type="STRING" id="602072.A0A1R3RMH3"/>
<organism evidence="1 2">
    <name type="scientific">Aspergillus carbonarius (strain ITEM 5010)</name>
    <dbReference type="NCBI Taxonomy" id="602072"/>
    <lineage>
        <taxon>Eukaryota</taxon>
        <taxon>Fungi</taxon>
        <taxon>Dikarya</taxon>
        <taxon>Ascomycota</taxon>
        <taxon>Pezizomycotina</taxon>
        <taxon>Eurotiomycetes</taxon>
        <taxon>Eurotiomycetidae</taxon>
        <taxon>Eurotiales</taxon>
        <taxon>Aspergillaceae</taxon>
        <taxon>Aspergillus</taxon>
        <taxon>Aspergillus subgen. Circumdati</taxon>
    </lineage>
</organism>